<dbReference type="Gene3D" id="2.60.120.260">
    <property type="entry name" value="Galactose-binding domain-like"/>
    <property type="match status" value="1"/>
</dbReference>
<keyword evidence="2 6" id="KW-0812">Transmembrane</keyword>
<gene>
    <name evidence="8" type="ORF">F8154_08465</name>
</gene>
<proteinExistence type="predicted"/>
<organism evidence="8 9">
    <name type="scientific">Alkaliphilus pronyensis</name>
    <dbReference type="NCBI Taxonomy" id="1482732"/>
    <lineage>
        <taxon>Bacteria</taxon>
        <taxon>Bacillati</taxon>
        <taxon>Bacillota</taxon>
        <taxon>Clostridia</taxon>
        <taxon>Peptostreptococcales</taxon>
        <taxon>Natronincolaceae</taxon>
        <taxon>Alkaliphilus</taxon>
    </lineage>
</organism>
<feature type="transmembrane region" description="Helical" evidence="6">
    <location>
        <begin position="44"/>
        <end position="67"/>
    </location>
</feature>
<feature type="transmembrane region" description="Helical" evidence="6">
    <location>
        <begin position="21"/>
        <end position="38"/>
    </location>
</feature>
<dbReference type="SMART" id="SM00028">
    <property type="entry name" value="TPR"/>
    <property type="match status" value="3"/>
</dbReference>
<evidence type="ECO:0000313" key="9">
    <source>
        <dbReference type="Proteomes" id="UP000432715"/>
    </source>
</evidence>
<dbReference type="PANTHER" id="PTHR37422:SF13">
    <property type="entry name" value="LIPOPOLYSACCHARIDE BIOSYNTHESIS PROTEIN PA4999-RELATED"/>
    <property type="match status" value="1"/>
</dbReference>
<feature type="transmembrane region" description="Helical" evidence="6">
    <location>
        <begin position="136"/>
        <end position="160"/>
    </location>
</feature>
<dbReference type="AlphaFoldDB" id="A0A6I0F904"/>
<comment type="caution">
    <text evidence="8">The sequence shown here is derived from an EMBL/GenBank/DDBJ whole genome shotgun (WGS) entry which is preliminary data.</text>
</comment>
<feature type="transmembrane region" description="Helical" evidence="6">
    <location>
        <begin position="251"/>
        <end position="269"/>
    </location>
</feature>
<dbReference type="PROSITE" id="PS50005">
    <property type="entry name" value="TPR"/>
    <property type="match status" value="2"/>
</dbReference>
<feature type="transmembrane region" description="Helical" evidence="6">
    <location>
        <begin position="107"/>
        <end position="124"/>
    </location>
</feature>
<dbReference type="Gene3D" id="1.25.40.10">
    <property type="entry name" value="Tetratricopeptide repeat domain"/>
    <property type="match status" value="1"/>
</dbReference>
<feature type="transmembrane region" description="Helical" evidence="6">
    <location>
        <begin position="311"/>
        <end position="333"/>
    </location>
</feature>
<dbReference type="OrthoDB" id="1808577at2"/>
<reference evidence="8 9" key="1">
    <citation type="submission" date="2019-10" db="EMBL/GenBank/DDBJ databases">
        <title>Alkaliphilus serpentinus sp. nov. and Alkaliphilus pronyensis sp. nov., two novel anaerobic alkaliphilic species isolated from the serpentinized-hosted hydrothermal field of the Prony Bay (New Caledonia).</title>
        <authorList>
            <person name="Postec A."/>
        </authorList>
    </citation>
    <scope>NUCLEOTIDE SEQUENCE [LARGE SCALE GENOMIC DNA]</scope>
    <source>
        <strain evidence="8 9">LacV</strain>
    </source>
</reference>
<protein>
    <recommendedName>
        <fullName evidence="7">O-antigen ligase-related domain-containing protein</fullName>
    </recommendedName>
</protein>
<dbReference type="InterPro" id="IPR019734">
    <property type="entry name" value="TPR_rpt"/>
</dbReference>
<dbReference type="EMBL" id="WBZC01000026">
    <property type="protein sequence ID" value="KAB3534746.1"/>
    <property type="molecule type" value="Genomic_DNA"/>
</dbReference>
<keyword evidence="4 6" id="KW-0472">Membrane</keyword>
<sequence length="977" mass="111001">MGTKSAKKKDINKTTNKNNHKTLQLVLFSLLCVLVFYPPFFRGLFFTGAILGTHIFSLLLFIGFLVYKKLNNEKIVLNSIFDYIGLLLIVAYALPIIFGQWGNLRDAIGELLKYINVFLVYLMIKDFTNDSKSREVVLNVLVISGVLVSLIGLVTAFGYLDLQDAVLGNRIASTFQYPNTLAAFTMTLFFLTVCLIEKSDKAWQKGLYATSGFIMLFTFIFTYSRGAWLLFPIFSLLCILVLPSRARVNTILYFITVTIPIITILQPFTNILNNEEGTARGLIFFAIALGIFFIIYYAIEAVKNRISSTHYKYIYSLIASMALLAIGLVVMAINITQPLVFDNMDISENKTRQIHRSINDINANETYILKYEVEGANSDEKQWPWRVRVFSVNDNNERELISQRIGENNESGEIHQEIETLQDTTGLIIYYTVYYPGTKAVFNQSALYNLEEEKISDIKLSYKYIPESIVSRINAINLTEDSSSARLTFYRDGLKFFKDYPIIGAGGGAWESIYTKYQSEPYYTTEAHNYIIQTMVETGSLGLLLISLLLILLLYMLWRAAVKKNIFNIFIILAILSLYGHSILDFNFSYLSILLTAWVLIGLVNVDSNISSIPKAIRLPVYVFAIPSVALLIFTMSLYSGYRNGQLAVNTINGGNVLEARDYFEKAVKRDPYKETYRSDYANIITSIASKEGNNTLIKEAEVHHLKALKHSPYNVAMYSRLANLYLVTAEFDKAIEAISPVTDIAPLRASSYQEKLKTYMTIGNHYLQSGNNEKAIKNLQSSLDVIDEVKAANKVAAEPITLSDDTMNLINRTKFYLKHHDDIEKLKHFNDIAYINYFDIDTDFNNIPDTWRLWRSSNKEQSIETGNEGVIIDNTKDNRGGIFSNNFTLQPNTDYTVELELDNSSALENARVYVISRTGKYQQHRQDTIEDYTSSFQFTTTADIEAGGQYIIIEHKGVTSEPIIINSIQILQQDYK</sequence>
<dbReference type="SUPFAM" id="SSF48452">
    <property type="entry name" value="TPR-like"/>
    <property type="match status" value="1"/>
</dbReference>
<evidence type="ECO:0000256" key="5">
    <source>
        <dbReference type="PROSITE-ProRule" id="PRU00339"/>
    </source>
</evidence>
<feature type="transmembrane region" description="Helical" evidence="6">
    <location>
        <begin position="281"/>
        <end position="299"/>
    </location>
</feature>
<dbReference type="InterPro" id="IPR011990">
    <property type="entry name" value="TPR-like_helical_dom_sf"/>
</dbReference>
<feature type="domain" description="O-antigen ligase-related" evidence="7">
    <location>
        <begin position="471"/>
        <end position="546"/>
    </location>
</feature>
<feature type="repeat" description="TPR" evidence="5">
    <location>
        <begin position="716"/>
        <end position="749"/>
    </location>
</feature>
<dbReference type="InterPro" id="IPR007016">
    <property type="entry name" value="O-antigen_ligase-rel_domated"/>
</dbReference>
<name>A0A6I0F904_9FIRM</name>
<evidence type="ECO:0000259" key="7">
    <source>
        <dbReference type="Pfam" id="PF04932"/>
    </source>
</evidence>
<keyword evidence="9" id="KW-1185">Reference proteome</keyword>
<feature type="transmembrane region" description="Helical" evidence="6">
    <location>
        <begin position="79"/>
        <end position="101"/>
    </location>
</feature>
<dbReference type="PANTHER" id="PTHR37422">
    <property type="entry name" value="TEICHURONIC ACID BIOSYNTHESIS PROTEIN TUAE"/>
    <property type="match status" value="1"/>
</dbReference>
<feature type="transmembrane region" description="Helical" evidence="6">
    <location>
        <begin position="227"/>
        <end position="244"/>
    </location>
</feature>
<feature type="transmembrane region" description="Helical" evidence="6">
    <location>
        <begin position="539"/>
        <end position="558"/>
    </location>
</feature>
<feature type="transmembrane region" description="Helical" evidence="6">
    <location>
        <begin position="180"/>
        <end position="196"/>
    </location>
</feature>
<dbReference type="GO" id="GO:0016020">
    <property type="term" value="C:membrane"/>
    <property type="evidence" value="ECO:0007669"/>
    <property type="project" value="UniProtKB-SubCell"/>
</dbReference>
<evidence type="ECO:0000256" key="1">
    <source>
        <dbReference type="ARBA" id="ARBA00004141"/>
    </source>
</evidence>
<dbReference type="Proteomes" id="UP000432715">
    <property type="component" value="Unassembled WGS sequence"/>
</dbReference>
<dbReference type="InterPro" id="IPR051533">
    <property type="entry name" value="WaaL-like"/>
</dbReference>
<feature type="transmembrane region" description="Helical" evidence="6">
    <location>
        <begin position="590"/>
        <end position="607"/>
    </location>
</feature>
<keyword evidence="5" id="KW-0802">TPR repeat</keyword>
<comment type="subcellular location">
    <subcellularLocation>
        <location evidence="1">Membrane</location>
        <topology evidence="1">Multi-pass membrane protein</topology>
    </subcellularLocation>
</comment>
<feature type="repeat" description="TPR" evidence="5">
    <location>
        <begin position="757"/>
        <end position="790"/>
    </location>
</feature>
<accession>A0A6I0F904</accession>
<feature type="transmembrane region" description="Helical" evidence="6">
    <location>
        <begin position="203"/>
        <end position="221"/>
    </location>
</feature>
<evidence type="ECO:0000256" key="3">
    <source>
        <dbReference type="ARBA" id="ARBA00022989"/>
    </source>
</evidence>
<feature type="transmembrane region" description="Helical" evidence="6">
    <location>
        <begin position="565"/>
        <end position="584"/>
    </location>
</feature>
<evidence type="ECO:0000256" key="2">
    <source>
        <dbReference type="ARBA" id="ARBA00022692"/>
    </source>
</evidence>
<dbReference type="Pfam" id="PF04932">
    <property type="entry name" value="Wzy_C"/>
    <property type="match status" value="1"/>
</dbReference>
<feature type="transmembrane region" description="Helical" evidence="6">
    <location>
        <begin position="619"/>
        <end position="642"/>
    </location>
</feature>
<evidence type="ECO:0000313" key="8">
    <source>
        <dbReference type="EMBL" id="KAB3534746.1"/>
    </source>
</evidence>
<evidence type="ECO:0000256" key="4">
    <source>
        <dbReference type="ARBA" id="ARBA00023136"/>
    </source>
</evidence>
<dbReference type="RefSeq" id="WP_151861180.1">
    <property type="nucleotide sequence ID" value="NZ_WBZC01000026.1"/>
</dbReference>
<evidence type="ECO:0000256" key="6">
    <source>
        <dbReference type="SAM" id="Phobius"/>
    </source>
</evidence>
<keyword evidence="3 6" id="KW-1133">Transmembrane helix</keyword>